<organism evidence="1 2">
    <name type="scientific">Puccinia coronata f. sp. avenae</name>
    <dbReference type="NCBI Taxonomy" id="200324"/>
    <lineage>
        <taxon>Eukaryota</taxon>
        <taxon>Fungi</taxon>
        <taxon>Dikarya</taxon>
        <taxon>Basidiomycota</taxon>
        <taxon>Pucciniomycotina</taxon>
        <taxon>Pucciniomycetes</taxon>
        <taxon>Pucciniales</taxon>
        <taxon>Pucciniaceae</taxon>
        <taxon>Puccinia</taxon>
    </lineage>
</organism>
<evidence type="ECO:0000313" key="1">
    <source>
        <dbReference type="EMBL" id="PLW52266.1"/>
    </source>
</evidence>
<protein>
    <submittedName>
        <fullName evidence="1">Uncharacterized protein</fullName>
    </submittedName>
</protein>
<dbReference type="Proteomes" id="UP000235392">
    <property type="component" value="Unassembled WGS sequence"/>
</dbReference>
<dbReference type="AlphaFoldDB" id="A0A2N5VQL6"/>
<reference evidence="1 2" key="1">
    <citation type="submission" date="2017-11" db="EMBL/GenBank/DDBJ databases">
        <title>De novo assembly and phasing of dikaryotic genomes from two isolates of Puccinia coronata f. sp. avenae, the causal agent of oat crown rust.</title>
        <authorList>
            <person name="Miller M.E."/>
            <person name="Zhang Y."/>
            <person name="Omidvar V."/>
            <person name="Sperschneider J."/>
            <person name="Schwessinger B."/>
            <person name="Raley C."/>
            <person name="Palmer J.M."/>
            <person name="Garnica D."/>
            <person name="Upadhyaya N."/>
            <person name="Rathjen J."/>
            <person name="Taylor J.M."/>
            <person name="Park R.F."/>
            <person name="Dodds P.N."/>
            <person name="Hirsch C.D."/>
            <person name="Kianian S.F."/>
            <person name="Figueroa M."/>
        </authorList>
    </citation>
    <scope>NUCLEOTIDE SEQUENCE [LARGE SCALE GENOMIC DNA]</scope>
    <source>
        <strain evidence="1">12SD80</strain>
    </source>
</reference>
<dbReference type="EMBL" id="PGCI01000001">
    <property type="protein sequence ID" value="PLW52266.1"/>
    <property type="molecule type" value="Genomic_DNA"/>
</dbReference>
<gene>
    <name evidence="1" type="ORF">PCASD_00016</name>
</gene>
<sequence length="215" mass="23500">MKERGSIYKRPERLWFVNLGLAATLGWDQLHHSLPACLVLLLLLFPTSPSELRVHIIHHQPNPTSPNSSPPLSLQAQPNQFVSFCVANTYIKQLIGHSLQDSELNSSGLPRQAGSSCSLRLLDKQVAPAHQDLSASRTLGEQAAPAHQDLLASRQLLLTKTSRQAGSSCLLRPLGKQAAPAHQDLSISAGCQLLYVFGSWARKLSDYDCAHFSLP</sequence>
<name>A0A2N5VQL6_9BASI</name>
<evidence type="ECO:0000313" key="2">
    <source>
        <dbReference type="Proteomes" id="UP000235392"/>
    </source>
</evidence>
<comment type="caution">
    <text evidence="1">The sequence shown here is derived from an EMBL/GenBank/DDBJ whole genome shotgun (WGS) entry which is preliminary data.</text>
</comment>
<accession>A0A2N5VQL6</accession>
<proteinExistence type="predicted"/>